<dbReference type="Proteomes" id="UP001158067">
    <property type="component" value="Unassembled WGS sequence"/>
</dbReference>
<keyword evidence="2" id="KW-1185">Reference proteome</keyword>
<accession>A0ABY1QK66</accession>
<evidence type="ECO:0000313" key="1">
    <source>
        <dbReference type="EMBL" id="SMP73277.1"/>
    </source>
</evidence>
<gene>
    <name evidence="1" type="ORF">SAMN06265222_11675</name>
</gene>
<name>A0ABY1QK66_9BACT</name>
<reference evidence="1 2" key="1">
    <citation type="submission" date="2017-05" db="EMBL/GenBank/DDBJ databases">
        <authorList>
            <person name="Varghese N."/>
            <person name="Submissions S."/>
        </authorList>
    </citation>
    <scope>NUCLEOTIDE SEQUENCE [LARGE SCALE GENOMIC DNA]</scope>
    <source>
        <strain evidence="1 2">DSM 25457</strain>
    </source>
</reference>
<organism evidence="1 2">
    <name type="scientific">Neorhodopirellula lusitana</name>
    <dbReference type="NCBI Taxonomy" id="445327"/>
    <lineage>
        <taxon>Bacteria</taxon>
        <taxon>Pseudomonadati</taxon>
        <taxon>Planctomycetota</taxon>
        <taxon>Planctomycetia</taxon>
        <taxon>Pirellulales</taxon>
        <taxon>Pirellulaceae</taxon>
        <taxon>Neorhodopirellula</taxon>
    </lineage>
</organism>
<sequence>MPRHSATFHIKTTDDFRDFALGLGLQVFPVAGSSATGLLVTKVSASGVSAFVDGAQEFAWLAQQQQDFGAGVAALRVGEGSELEFERVAAAFATRCTRNGGASTPFSAAHISFSVSVWQQQ</sequence>
<dbReference type="EMBL" id="FXUG01000016">
    <property type="protein sequence ID" value="SMP73277.1"/>
    <property type="molecule type" value="Genomic_DNA"/>
</dbReference>
<comment type="caution">
    <text evidence="1">The sequence shown here is derived from an EMBL/GenBank/DDBJ whole genome shotgun (WGS) entry which is preliminary data.</text>
</comment>
<proteinExistence type="predicted"/>
<evidence type="ECO:0000313" key="2">
    <source>
        <dbReference type="Proteomes" id="UP001158067"/>
    </source>
</evidence>
<protein>
    <submittedName>
        <fullName evidence="1">Uncharacterized protein</fullName>
    </submittedName>
</protein>